<dbReference type="Gene3D" id="2.40.30.10">
    <property type="entry name" value="Translation factors"/>
    <property type="match status" value="2"/>
</dbReference>
<dbReference type="CDD" id="cd03695">
    <property type="entry name" value="CysN_NodQ_II"/>
    <property type="match status" value="1"/>
</dbReference>
<dbReference type="Pfam" id="PF00009">
    <property type="entry name" value="GTP_EFTU"/>
    <property type="match status" value="1"/>
</dbReference>
<accession>A0A4R3N7L9</accession>
<dbReference type="NCBIfam" id="TIGR02034">
    <property type="entry name" value="CysN"/>
    <property type="match status" value="1"/>
</dbReference>
<dbReference type="InterPro" id="IPR009001">
    <property type="entry name" value="Transl_elong_EF1A/Init_IF2_C"/>
</dbReference>
<dbReference type="InterPro" id="IPR050100">
    <property type="entry name" value="TRAFAC_GTPase_members"/>
</dbReference>
<dbReference type="InterPro" id="IPR054696">
    <property type="entry name" value="GTP-eEF1A_C"/>
</dbReference>
<dbReference type="AlphaFoldDB" id="A0A4R3N7L9"/>
<dbReference type="OrthoDB" id="9804504at2"/>
<dbReference type="CDD" id="cd04166">
    <property type="entry name" value="CysN_ATPS"/>
    <property type="match status" value="1"/>
</dbReference>
<dbReference type="GO" id="GO:0004781">
    <property type="term" value="F:sulfate adenylyltransferase (ATP) activity"/>
    <property type="evidence" value="ECO:0007669"/>
    <property type="project" value="UniProtKB-EC"/>
</dbReference>
<proteinExistence type="predicted"/>
<evidence type="ECO:0000256" key="5">
    <source>
        <dbReference type="ARBA" id="ARBA00022840"/>
    </source>
</evidence>
<keyword evidence="2 8" id="KW-0808">Transferase</keyword>
<dbReference type="InterPro" id="IPR011779">
    <property type="entry name" value="SO4_adenylTrfase_lsu"/>
</dbReference>
<keyword evidence="9" id="KW-1185">Reference proteome</keyword>
<dbReference type="FunFam" id="3.40.50.300:FF:000119">
    <property type="entry name" value="Sulfate adenylyltransferase subunit 1"/>
    <property type="match status" value="1"/>
</dbReference>
<dbReference type="InterPro" id="IPR044139">
    <property type="entry name" value="CysN_NoDQ_III"/>
</dbReference>
<dbReference type="Proteomes" id="UP000295717">
    <property type="component" value="Unassembled WGS sequence"/>
</dbReference>
<reference evidence="8 9" key="1">
    <citation type="submission" date="2019-03" db="EMBL/GenBank/DDBJ databases">
        <title>Genomic Encyclopedia of Type Strains, Phase IV (KMG-IV): sequencing the most valuable type-strain genomes for metagenomic binning, comparative biology and taxonomic classification.</title>
        <authorList>
            <person name="Goeker M."/>
        </authorList>
    </citation>
    <scope>NUCLEOTIDE SEQUENCE [LARGE SCALE GENOMIC DNA]</scope>
    <source>
        <strain evidence="8 9">DSM 13587</strain>
    </source>
</reference>
<feature type="domain" description="Tr-type G" evidence="7">
    <location>
        <begin position="13"/>
        <end position="229"/>
    </location>
</feature>
<dbReference type="InterPro" id="IPR009000">
    <property type="entry name" value="Transl_B-barrel_sf"/>
</dbReference>
<evidence type="ECO:0000256" key="1">
    <source>
        <dbReference type="ARBA" id="ARBA00012391"/>
    </source>
</evidence>
<gene>
    <name evidence="8" type="ORF">EDC35_101456</name>
</gene>
<dbReference type="EC" id="2.7.7.4" evidence="1"/>
<keyword evidence="3 8" id="KW-0548">Nucleotidyltransferase</keyword>
<comment type="caution">
    <text evidence="8">The sequence shown here is derived from an EMBL/GenBank/DDBJ whole genome shotgun (WGS) entry which is preliminary data.</text>
</comment>
<protein>
    <recommendedName>
        <fullName evidence="1">sulfate adenylyltransferase</fullName>
        <ecNumber evidence="1">2.7.7.4</ecNumber>
    </recommendedName>
</protein>
<keyword evidence="5" id="KW-0067">ATP-binding</keyword>
<keyword evidence="6" id="KW-0342">GTP-binding</keyword>
<dbReference type="InterPro" id="IPR000795">
    <property type="entry name" value="T_Tr_GTP-bd_dom"/>
</dbReference>
<dbReference type="SUPFAM" id="SSF50447">
    <property type="entry name" value="Translation proteins"/>
    <property type="match status" value="1"/>
</dbReference>
<dbReference type="EMBL" id="SMAO01000001">
    <property type="protein sequence ID" value="TCT24136.1"/>
    <property type="molecule type" value="Genomic_DNA"/>
</dbReference>
<dbReference type="InterPro" id="IPR027417">
    <property type="entry name" value="P-loop_NTPase"/>
</dbReference>
<evidence type="ECO:0000256" key="6">
    <source>
        <dbReference type="ARBA" id="ARBA00023134"/>
    </source>
</evidence>
<dbReference type="PANTHER" id="PTHR23115">
    <property type="entry name" value="TRANSLATION FACTOR"/>
    <property type="match status" value="1"/>
</dbReference>
<dbReference type="InterPro" id="IPR041757">
    <property type="entry name" value="CysN_GTP-bd"/>
</dbReference>
<sequence length="448" mass="49475">MSNPHEFPNEIDHGLLRFLTCGSVDDGKSTLIGRLLYDTKAILADTLGALAATSQRRGLTELDLSLLTDGLQAEREQGITIDVAYRYFSTGTRNYIIADAPGHEQYTRNMVTAASTANLAIILVDARKGVLTQTRRHSYLARLVGIPHLVVAVNKMDLVDYDPAVFARIQEDYLDFAARLGIGEVRFIPLSALTGEMVVERGERLGWYDGPTLLEILESAPAAHTEQPEAFRFPVQYVCRPRDAANPALHDYRGFMGRVEAGEIAIGDPVTVLPSGFETRIKDIQLGGVSQPTAIHEQSVTLLLEDEIDISRGDLLVRTGAAPEAIREIDACVCWLAETPLSPARHYLLRHTTREVRARVADIKHRLDVNTLERGPATQLRMNDIARLTLKLAQPIFPDPYVVNRATGAFILIDESTNNTVGAGMIKESEHLPHWRQAVTQWAGDCGQ</sequence>
<dbReference type="RefSeq" id="WP_132975299.1">
    <property type="nucleotide sequence ID" value="NZ_SMAO01000001.1"/>
</dbReference>
<dbReference type="GO" id="GO:0005524">
    <property type="term" value="F:ATP binding"/>
    <property type="evidence" value="ECO:0007669"/>
    <property type="project" value="UniProtKB-KW"/>
</dbReference>
<name>A0A4R3N7L9_9GAMM</name>
<dbReference type="SUPFAM" id="SSF52540">
    <property type="entry name" value="P-loop containing nucleoside triphosphate hydrolases"/>
    <property type="match status" value="1"/>
</dbReference>
<dbReference type="PRINTS" id="PR00315">
    <property type="entry name" value="ELONGATNFCT"/>
</dbReference>
<evidence type="ECO:0000256" key="4">
    <source>
        <dbReference type="ARBA" id="ARBA00022741"/>
    </source>
</evidence>
<evidence type="ECO:0000256" key="2">
    <source>
        <dbReference type="ARBA" id="ARBA00022679"/>
    </source>
</evidence>
<dbReference type="PROSITE" id="PS00301">
    <property type="entry name" value="G_TR_1"/>
    <property type="match status" value="1"/>
</dbReference>
<dbReference type="InterPro" id="IPR044138">
    <property type="entry name" value="CysN_II"/>
</dbReference>
<dbReference type="CDD" id="cd04095">
    <property type="entry name" value="CysN_NoDQ_III"/>
    <property type="match status" value="1"/>
</dbReference>
<evidence type="ECO:0000313" key="8">
    <source>
        <dbReference type="EMBL" id="TCT24136.1"/>
    </source>
</evidence>
<dbReference type="SUPFAM" id="SSF50465">
    <property type="entry name" value="EF-Tu/eEF-1alpha/eIF2-gamma C-terminal domain"/>
    <property type="match status" value="1"/>
</dbReference>
<dbReference type="Gene3D" id="3.40.50.300">
    <property type="entry name" value="P-loop containing nucleotide triphosphate hydrolases"/>
    <property type="match status" value="1"/>
</dbReference>
<evidence type="ECO:0000313" key="9">
    <source>
        <dbReference type="Proteomes" id="UP000295717"/>
    </source>
</evidence>
<dbReference type="GO" id="GO:0005525">
    <property type="term" value="F:GTP binding"/>
    <property type="evidence" value="ECO:0007669"/>
    <property type="project" value="UniProtKB-KW"/>
</dbReference>
<keyword evidence="4" id="KW-0547">Nucleotide-binding</keyword>
<organism evidence="8 9">
    <name type="scientific">Thiobaca trueperi</name>
    <dbReference type="NCBI Taxonomy" id="127458"/>
    <lineage>
        <taxon>Bacteria</taxon>
        <taxon>Pseudomonadati</taxon>
        <taxon>Pseudomonadota</taxon>
        <taxon>Gammaproteobacteria</taxon>
        <taxon>Chromatiales</taxon>
        <taxon>Chromatiaceae</taxon>
        <taxon>Thiobaca</taxon>
    </lineage>
</organism>
<dbReference type="GO" id="GO:0003924">
    <property type="term" value="F:GTPase activity"/>
    <property type="evidence" value="ECO:0007669"/>
    <property type="project" value="InterPro"/>
</dbReference>
<evidence type="ECO:0000256" key="3">
    <source>
        <dbReference type="ARBA" id="ARBA00022695"/>
    </source>
</evidence>
<evidence type="ECO:0000259" key="7">
    <source>
        <dbReference type="PROSITE" id="PS51722"/>
    </source>
</evidence>
<dbReference type="Pfam" id="PF22594">
    <property type="entry name" value="GTP-eEF1A_C"/>
    <property type="match status" value="1"/>
</dbReference>
<dbReference type="InterPro" id="IPR031157">
    <property type="entry name" value="G_TR_CS"/>
</dbReference>
<dbReference type="PROSITE" id="PS51722">
    <property type="entry name" value="G_TR_2"/>
    <property type="match status" value="1"/>
</dbReference>
<dbReference type="GO" id="GO:0006790">
    <property type="term" value="P:sulfur compound metabolic process"/>
    <property type="evidence" value="ECO:0007669"/>
    <property type="project" value="InterPro"/>
</dbReference>